<proteinExistence type="predicted"/>
<accession>A0A9P0K5U1</accession>
<gene>
    <name evidence="1" type="ORF">ACAOBT_LOCUS7240</name>
</gene>
<reference evidence="1" key="1">
    <citation type="submission" date="2022-03" db="EMBL/GenBank/DDBJ databases">
        <authorList>
            <person name="Sayadi A."/>
        </authorList>
    </citation>
    <scope>NUCLEOTIDE SEQUENCE</scope>
</reference>
<comment type="caution">
    <text evidence="1">The sequence shown here is derived from an EMBL/GenBank/DDBJ whole genome shotgun (WGS) entry which is preliminary data.</text>
</comment>
<dbReference type="Proteomes" id="UP001152888">
    <property type="component" value="Unassembled WGS sequence"/>
</dbReference>
<dbReference type="AlphaFoldDB" id="A0A9P0K5U1"/>
<evidence type="ECO:0000313" key="2">
    <source>
        <dbReference type="Proteomes" id="UP001152888"/>
    </source>
</evidence>
<evidence type="ECO:0000313" key="1">
    <source>
        <dbReference type="EMBL" id="CAH1967138.1"/>
    </source>
</evidence>
<organism evidence="1 2">
    <name type="scientific">Acanthoscelides obtectus</name>
    <name type="common">Bean weevil</name>
    <name type="synonym">Bruchus obtectus</name>
    <dbReference type="NCBI Taxonomy" id="200917"/>
    <lineage>
        <taxon>Eukaryota</taxon>
        <taxon>Metazoa</taxon>
        <taxon>Ecdysozoa</taxon>
        <taxon>Arthropoda</taxon>
        <taxon>Hexapoda</taxon>
        <taxon>Insecta</taxon>
        <taxon>Pterygota</taxon>
        <taxon>Neoptera</taxon>
        <taxon>Endopterygota</taxon>
        <taxon>Coleoptera</taxon>
        <taxon>Polyphaga</taxon>
        <taxon>Cucujiformia</taxon>
        <taxon>Chrysomeloidea</taxon>
        <taxon>Chrysomelidae</taxon>
        <taxon>Bruchinae</taxon>
        <taxon>Bruchini</taxon>
        <taxon>Acanthoscelides</taxon>
    </lineage>
</organism>
<keyword evidence="2" id="KW-1185">Reference proteome</keyword>
<dbReference type="EMBL" id="CAKOFQ010006741">
    <property type="protein sequence ID" value="CAH1967138.1"/>
    <property type="molecule type" value="Genomic_DNA"/>
</dbReference>
<name>A0A9P0K5U1_ACAOB</name>
<sequence>MNETSYMERDEAGKVYGFHQTFSHCLYFHDSKMKPVRILWWIKRYGKLEILELNDKTNYSGFTNTIQFWYQ</sequence>
<protein>
    <submittedName>
        <fullName evidence="1">Uncharacterized protein</fullName>
    </submittedName>
</protein>